<dbReference type="Proteomes" id="UP000003107">
    <property type="component" value="Unassembled WGS sequence"/>
</dbReference>
<evidence type="ECO:0000313" key="1">
    <source>
        <dbReference type="EMBL" id="EET79234.1"/>
    </source>
</evidence>
<gene>
    <name evidence="1" type="ORF">CAMSH0001_0844</name>
</gene>
<reference evidence="1 2" key="1">
    <citation type="submission" date="2009-07" db="EMBL/GenBank/DDBJ databases">
        <authorList>
            <person name="Madupu R."/>
            <person name="Sebastian Y."/>
            <person name="Durkin A.S."/>
            <person name="Torralba M."/>
            <person name="Methe B."/>
            <person name="Sutton G.G."/>
            <person name="Strausberg R.L."/>
            <person name="Nelson K.E."/>
        </authorList>
    </citation>
    <scope>NUCLEOTIDE SEQUENCE [LARGE SCALE GENOMIC DNA]</scope>
    <source>
        <strain evidence="1 2">RM3277</strain>
    </source>
</reference>
<dbReference type="STRING" id="553219.CAMSH0001_0844"/>
<sequence>MLFKTVFCLVTLANLLITWLRGKQNAGKFKLVALNLPP</sequence>
<evidence type="ECO:0000313" key="2">
    <source>
        <dbReference type="Proteomes" id="UP000003107"/>
    </source>
</evidence>
<dbReference type="EMBL" id="ACVQ01000027">
    <property type="protein sequence ID" value="EET79234.1"/>
    <property type="molecule type" value="Genomic_DNA"/>
</dbReference>
<name>C6RHL7_9BACT</name>
<keyword evidence="2" id="KW-1185">Reference proteome</keyword>
<protein>
    <submittedName>
        <fullName evidence="1">Uncharacterized protein</fullName>
    </submittedName>
</protein>
<organism evidence="1 2">
    <name type="scientific">Campylobacter showae RM3277</name>
    <dbReference type="NCBI Taxonomy" id="553219"/>
    <lineage>
        <taxon>Bacteria</taxon>
        <taxon>Pseudomonadati</taxon>
        <taxon>Campylobacterota</taxon>
        <taxon>Epsilonproteobacteria</taxon>
        <taxon>Campylobacterales</taxon>
        <taxon>Campylobacteraceae</taxon>
        <taxon>Campylobacter</taxon>
    </lineage>
</organism>
<accession>C6RHL7</accession>
<dbReference type="AlphaFoldDB" id="C6RHL7"/>
<comment type="caution">
    <text evidence="1">The sequence shown here is derived from an EMBL/GenBank/DDBJ whole genome shotgun (WGS) entry which is preliminary data.</text>
</comment>
<proteinExistence type="predicted"/>